<evidence type="ECO:0000259" key="9">
    <source>
        <dbReference type="Pfam" id="PF01034"/>
    </source>
</evidence>
<evidence type="ECO:0000313" key="11">
    <source>
        <dbReference type="Proteomes" id="UP001153269"/>
    </source>
</evidence>
<gene>
    <name evidence="10" type="ORF">PLEPLA_LOCUS32895</name>
</gene>
<organism evidence="10 11">
    <name type="scientific">Pleuronectes platessa</name>
    <name type="common">European plaice</name>
    <dbReference type="NCBI Taxonomy" id="8262"/>
    <lineage>
        <taxon>Eukaryota</taxon>
        <taxon>Metazoa</taxon>
        <taxon>Chordata</taxon>
        <taxon>Craniata</taxon>
        <taxon>Vertebrata</taxon>
        <taxon>Euteleostomi</taxon>
        <taxon>Actinopterygii</taxon>
        <taxon>Neopterygii</taxon>
        <taxon>Teleostei</taxon>
        <taxon>Neoteleostei</taxon>
        <taxon>Acanthomorphata</taxon>
        <taxon>Carangaria</taxon>
        <taxon>Pleuronectiformes</taxon>
        <taxon>Pleuronectoidei</taxon>
        <taxon>Pleuronectidae</taxon>
        <taxon>Pleuronectes</taxon>
    </lineage>
</organism>
<dbReference type="GO" id="GO:0016020">
    <property type="term" value="C:membrane"/>
    <property type="evidence" value="ECO:0007669"/>
    <property type="project" value="UniProtKB-SubCell"/>
</dbReference>
<dbReference type="EMBL" id="CADEAL010003557">
    <property type="protein sequence ID" value="CAB1445164.1"/>
    <property type="molecule type" value="Genomic_DNA"/>
</dbReference>
<feature type="compositionally biased region" description="Basic and acidic residues" evidence="6">
    <location>
        <begin position="45"/>
        <end position="67"/>
    </location>
</feature>
<reference evidence="10" key="1">
    <citation type="submission" date="2020-03" db="EMBL/GenBank/DDBJ databases">
        <authorList>
            <person name="Weist P."/>
        </authorList>
    </citation>
    <scope>NUCLEOTIDE SEQUENCE</scope>
</reference>
<keyword evidence="4 7" id="KW-1133">Transmembrane helix</keyword>
<feature type="domain" description="Syndecan/Neurexin" evidence="9">
    <location>
        <begin position="90"/>
        <end position="135"/>
    </location>
</feature>
<comment type="caution">
    <text evidence="10">The sequence shown here is derived from an EMBL/GenBank/DDBJ whole genome shotgun (WGS) entry which is preliminary data.</text>
</comment>
<dbReference type="Pfam" id="PF01034">
    <property type="entry name" value="Syndecan"/>
    <property type="match status" value="1"/>
</dbReference>
<dbReference type="Proteomes" id="UP001153269">
    <property type="component" value="Unassembled WGS sequence"/>
</dbReference>
<keyword evidence="3 7" id="KW-0812">Transmembrane</keyword>
<evidence type="ECO:0000256" key="4">
    <source>
        <dbReference type="ARBA" id="ARBA00022989"/>
    </source>
</evidence>
<dbReference type="InterPro" id="IPR027789">
    <property type="entry name" value="Syndecan/Neurexin_dom"/>
</dbReference>
<proteinExistence type="inferred from homology"/>
<feature type="signal peptide" evidence="8">
    <location>
        <begin position="1"/>
        <end position="26"/>
    </location>
</feature>
<comment type="similarity">
    <text evidence="2">Belongs to the neurexin family.</text>
</comment>
<evidence type="ECO:0000256" key="1">
    <source>
        <dbReference type="ARBA" id="ARBA00004479"/>
    </source>
</evidence>
<evidence type="ECO:0000256" key="8">
    <source>
        <dbReference type="SAM" id="SignalP"/>
    </source>
</evidence>
<evidence type="ECO:0000256" key="2">
    <source>
        <dbReference type="ARBA" id="ARBA00010241"/>
    </source>
</evidence>
<evidence type="ECO:0000313" key="10">
    <source>
        <dbReference type="EMBL" id="CAB1445164.1"/>
    </source>
</evidence>
<sequence>MSRTFTAALLFTLISALLLGTSIATALEDSEGSGYDLGTSGSGDGSEHASSDEVTDVMDRPGSEGRLLDRPLWADRDVRSEYVIVPKSKSFLEKPQIVGGIIAGGVTGMVLALILMAILIYKWRNKDNLGYFQGQQTHREGDD</sequence>
<keyword evidence="11" id="KW-1185">Reference proteome</keyword>
<feature type="chain" id="PRO_5040120984" description="Syndecan/Neurexin domain-containing protein" evidence="8">
    <location>
        <begin position="27"/>
        <end position="143"/>
    </location>
</feature>
<evidence type="ECO:0000256" key="3">
    <source>
        <dbReference type="ARBA" id="ARBA00022692"/>
    </source>
</evidence>
<protein>
    <recommendedName>
        <fullName evidence="9">Syndecan/Neurexin domain-containing protein</fullName>
    </recommendedName>
</protein>
<comment type="subcellular location">
    <subcellularLocation>
        <location evidence="1">Membrane</location>
        <topology evidence="1">Single-pass type I membrane protein</topology>
    </subcellularLocation>
</comment>
<keyword evidence="8" id="KW-0732">Signal</keyword>
<evidence type="ECO:0000256" key="6">
    <source>
        <dbReference type="SAM" id="MobiDB-lite"/>
    </source>
</evidence>
<name>A0A9N7VAT4_PLEPL</name>
<keyword evidence="5 7" id="KW-0472">Membrane</keyword>
<accession>A0A9N7VAT4</accession>
<feature type="transmembrane region" description="Helical" evidence="7">
    <location>
        <begin position="97"/>
        <end position="121"/>
    </location>
</feature>
<evidence type="ECO:0000256" key="7">
    <source>
        <dbReference type="SAM" id="Phobius"/>
    </source>
</evidence>
<evidence type="ECO:0000256" key="5">
    <source>
        <dbReference type="ARBA" id="ARBA00023136"/>
    </source>
</evidence>
<dbReference type="AlphaFoldDB" id="A0A9N7VAT4"/>
<feature type="region of interest" description="Disordered" evidence="6">
    <location>
        <begin position="34"/>
        <end position="67"/>
    </location>
</feature>